<evidence type="ECO:0000313" key="2">
    <source>
        <dbReference type="WBParaSite" id="PSAMB.scaffold720size42813.g8160.t1"/>
    </source>
</evidence>
<proteinExistence type="predicted"/>
<reference evidence="2" key="1">
    <citation type="submission" date="2022-11" db="UniProtKB">
        <authorList>
            <consortium name="WormBaseParasite"/>
        </authorList>
    </citation>
    <scope>IDENTIFICATION</scope>
</reference>
<sequence length="183" mass="20302">MSTLRLPQFKIDSSGMRKSKSMDPLSFLKATIGSGSSSPLPDALQSFVSDFDTLQPRSKSAEPIVFSAGGKETQRQKEARMALEQLESGLLLTGMINSESIYSTGIWRPLENEDAGDDNDPKFNDLNQAHRSYSLDAMTEEDLLTKGLIVPSNAHRSCLSLEKSDKRSRILMNNMRRIGLKCE</sequence>
<evidence type="ECO:0000313" key="1">
    <source>
        <dbReference type="Proteomes" id="UP000887566"/>
    </source>
</evidence>
<dbReference type="Proteomes" id="UP000887566">
    <property type="component" value="Unplaced"/>
</dbReference>
<dbReference type="WBParaSite" id="PSAMB.scaffold720size42813.g8160.t1">
    <property type="protein sequence ID" value="PSAMB.scaffold720size42813.g8160.t1"/>
    <property type="gene ID" value="PSAMB.scaffold720size42813.g8160"/>
</dbReference>
<dbReference type="AlphaFoldDB" id="A0A914XBA4"/>
<organism evidence="1 2">
    <name type="scientific">Plectus sambesii</name>
    <dbReference type="NCBI Taxonomy" id="2011161"/>
    <lineage>
        <taxon>Eukaryota</taxon>
        <taxon>Metazoa</taxon>
        <taxon>Ecdysozoa</taxon>
        <taxon>Nematoda</taxon>
        <taxon>Chromadorea</taxon>
        <taxon>Plectida</taxon>
        <taxon>Plectina</taxon>
        <taxon>Plectoidea</taxon>
        <taxon>Plectidae</taxon>
        <taxon>Plectus</taxon>
    </lineage>
</organism>
<name>A0A914XBA4_9BILA</name>
<protein>
    <submittedName>
        <fullName evidence="2">Uncharacterized protein</fullName>
    </submittedName>
</protein>
<keyword evidence="1" id="KW-1185">Reference proteome</keyword>
<accession>A0A914XBA4</accession>